<dbReference type="InterPro" id="IPR020846">
    <property type="entry name" value="MFS_dom"/>
</dbReference>
<feature type="transmembrane region" description="Helical" evidence="6">
    <location>
        <begin position="171"/>
        <end position="191"/>
    </location>
</feature>
<feature type="transmembrane region" description="Helical" evidence="6">
    <location>
        <begin position="112"/>
        <end position="134"/>
    </location>
</feature>
<dbReference type="Gene3D" id="1.20.1250.20">
    <property type="entry name" value="MFS general substrate transporter like domains"/>
    <property type="match status" value="1"/>
</dbReference>
<keyword evidence="4 6" id="KW-1133">Transmembrane helix</keyword>
<keyword evidence="9" id="KW-1185">Reference proteome</keyword>
<dbReference type="OrthoDB" id="10021397at2759"/>
<evidence type="ECO:0000313" key="9">
    <source>
        <dbReference type="Proteomes" id="UP000319731"/>
    </source>
</evidence>
<proteinExistence type="predicted"/>
<feature type="transmembrane region" description="Helical" evidence="6">
    <location>
        <begin position="146"/>
        <end position="164"/>
    </location>
</feature>
<dbReference type="Gene3D" id="1.20.1720.10">
    <property type="entry name" value="Multidrug resistance protein D"/>
    <property type="match status" value="1"/>
</dbReference>
<evidence type="ECO:0000256" key="1">
    <source>
        <dbReference type="ARBA" id="ARBA00004127"/>
    </source>
</evidence>
<feature type="transmembrane region" description="Helical" evidence="6">
    <location>
        <begin position="203"/>
        <end position="225"/>
    </location>
</feature>
<dbReference type="AlphaFoldDB" id="A0A507BT66"/>
<feature type="transmembrane region" description="Helical" evidence="6">
    <location>
        <begin position="265"/>
        <end position="287"/>
    </location>
</feature>
<feature type="transmembrane region" description="Helical" evidence="6">
    <location>
        <begin position="343"/>
        <end position="364"/>
    </location>
</feature>
<evidence type="ECO:0000313" key="8">
    <source>
        <dbReference type="EMBL" id="TPX30491.1"/>
    </source>
</evidence>
<feature type="transmembrane region" description="Helical" evidence="6">
    <location>
        <begin position="403"/>
        <end position="427"/>
    </location>
</feature>
<evidence type="ECO:0000259" key="7">
    <source>
        <dbReference type="PROSITE" id="PS50850"/>
    </source>
</evidence>
<keyword evidence="5 6" id="KW-0472">Membrane</keyword>
<dbReference type="InterPro" id="IPR036259">
    <property type="entry name" value="MFS_trans_sf"/>
</dbReference>
<evidence type="ECO:0000256" key="5">
    <source>
        <dbReference type="ARBA" id="ARBA00023136"/>
    </source>
</evidence>
<feature type="domain" description="Major facilitator superfamily (MFS) profile" evidence="7">
    <location>
        <begin position="48"/>
        <end position="534"/>
    </location>
</feature>
<feature type="transmembrane region" description="Helical" evidence="6">
    <location>
        <begin position="308"/>
        <end position="331"/>
    </location>
</feature>
<dbReference type="PROSITE" id="PS50850">
    <property type="entry name" value="MFS"/>
    <property type="match status" value="1"/>
</dbReference>
<evidence type="ECO:0000256" key="4">
    <source>
        <dbReference type="ARBA" id="ARBA00022989"/>
    </source>
</evidence>
<evidence type="ECO:0000256" key="6">
    <source>
        <dbReference type="SAM" id="Phobius"/>
    </source>
</evidence>
<dbReference type="PANTHER" id="PTHR23501:SF191">
    <property type="entry name" value="VACUOLAR BASIC AMINO ACID TRANSPORTER 4"/>
    <property type="match status" value="1"/>
</dbReference>
<dbReference type="GO" id="GO:0012505">
    <property type="term" value="C:endomembrane system"/>
    <property type="evidence" value="ECO:0007669"/>
    <property type="project" value="UniProtKB-SubCell"/>
</dbReference>
<dbReference type="RefSeq" id="XP_031022146.1">
    <property type="nucleotide sequence ID" value="XM_031171879.1"/>
</dbReference>
<dbReference type="InterPro" id="IPR011701">
    <property type="entry name" value="MFS"/>
</dbReference>
<organism evidence="8 9">
    <name type="scientific">Synchytrium microbalum</name>
    <dbReference type="NCBI Taxonomy" id="1806994"/>
    <lineage>
        <taxon>Eukaryota</taxon>
        <taxon>Fungi</taxon>
        <taxon>Fungi incertae sedis</taxon>
        <taxon>Chytridiomycota</taxon>
        <taxon>Chytridiomycota incertae sedis</taxon>
        <taxon>Chytridiomycetes</taxon>
        <taxon>Synchytriales</taxon>
        <taxon>Synchytriaceae</taxon>
        <taxon>Synchytrium</taxon>
    </lineage>
</organism>
<sequence length="550" mass="59182">MAKFDEEVQVPADLKGDDAAMLSMNKQGVRDGINWGTGPYPLAILVPIIASLVLSHFLAALDGTIISTSLGAISAEFNAQSRISWVATAYILTFNAFQPITGKFTSIFGHKIMMAFGIASFFIGSLVCAIAPIIEVLIVGRAFQGMGGACIISLVMITIVDMFPLERRPKFLVVVFINFGVSTVLGPLVGGAFIDRLSWRWCFWLNIILCPISFVFVIFFLNIPLQKSSLREKLARVDYWGTLGVLVFVLMLLLATSWGGITYPWASAPVISCYILAVLVLGGLVYVELTTPEPIIPPEIFKRWNASLCFAIAFFQGSGFFACIFYGPFFFQAAFSASATSSGLSIIPLLGGLVVFSIVSGVLLPVVKYYNVLVVIGNAIVMVGLGMLSTLDEQSSKAAQICYFLIVGVGLGFSFQPLFLCAQAAVADKEELVGITTTLCNFFQSVGGGIGFAVLSAIFNNEFTSGFAALSPEIQAYAATHWDGNPNALGSLPTAMGAPIIHIYVLALQRVFRYALPFVGIGWLLTLCLKPSRVATGEEAKKMEQHAAMG</sequence>
<keyword evidence="3 6" id="KW-0812">Transmembrane</keyword>
<feature type="transmembrane region" description="Helical" evidence="6">
    <location>
        <begin position="40"/>
        <end position="61"/>
    </location>
</feature>
<name>A0A507BT66_9FUNG</name>
<protein>
    <recommendedName>
        <fullName evidence="7">Major facilitator superfamily (MFS) profile domain-containing protein</fullName>
    </recommendedName>
</protein>
<dbReference type="SUPFAM" id="SSF103473">
    <property type="entry name" value="MFS general substrate transporter"/>
    <property type="match status" value="1"/>
</dbReference>
<dbReference type="STRING" id="1806994.A0A507BT66"/>
<comment type="subcellular location">
    <subcellularLocation>
        <location evidence="1">Endomembrane system</location>
        <topology evidence="1">Multi-pass membrane protein</topology>
    </subcellularLocation>
</comment>
<dbReference type="Pfam" id="PF07690">
    <property type="entry name" value="MFS_1"/>
    <property type="match status" value="1"/>
</dbReference>
<accession>A0A507BT66</accession>
<feature type="transmembrane region" description="Helical" evidence="6">
    <location>
        <begin position="371"/>
        <end position="391"/>
    </location>
</feature>
<evidence type="ECO:0000256" key="3">
    <source>
        <dbReference type="ARBA" id="ARBA00022692"/>
    </source>
</evidence>
<gene>
    <name evidence="8" type="ORF">SmJEL517_g05953</name>
</gene>
<dbReference type="PRINTS" id="PR01036">
    <property type="entry name" value="TCRTETB"/>
</dbReference>
<dbReference type="GeneID" id="42007176"/>
<keyword evidence="2" id="KW-0813">Transport</keyword>
<dbReference type="GO" id="GO:0022857">
    <property type="term" value="F:transmembrane transporter activity"/>
    <property type="evidence" value="ECO:0007669"/>
    <property type="project" value="InterPro"/>
</dbReference>
<evidence type="ECO:0000256" key="2">
    <source>
        <dbReference type="ARBA" id="ARBA00022448"/>
    </source>
</evidence>
<reference evidence="8 9" key="1">
    <citation type="journal article" date="2019" name="Sci. Rep.">
        <title>Comparative genomics of chytrid fungi reveal insights into the obligate biotrophic and pathogenic lifestyle of Synchytrium endobioticum.</title>
        <authorList>
            <person name="van de Vossenberg B.T.L.H."/>
            <person name="Warris S."/>
            <person name="Nguyen H.D.T."/>
            <person name="van Gent-Pelzer M.P.E."/>
            <person name="Joly D.L."/>
            <person name="van de Geest H.C."/>
            <person name="Bonants P.J.M."/>
            <person name="Smith D.S."/>
            <person name="Levesque C.A."/>
            <person name="van der Lee T.A.J."/>
        </authorList>
    </citation>
    <scope>NUCLEOTIDE SEQUENCE [LARGE SCALE GENOMIC DNA]</scope>
    <source>
        <strain evidence="8 9">JEL517</strain>
    </source>
</reference>
<dbReference type="PANTHER" id="PTHR23501">
    <property type="entry name" value="MAJOR FACILITATOR SUPERFAMILY"/>
    <property type="match status" value="1"/>
</dbReference>
<dbReference type="EMBL" id="QEAO01000068">
    <property type="protein sequence ID" value="TPX30491.1"/>
    <property type="molecule type" value="Genomic_DNA"/>
</dbReference>
<comment type="caution">
    <text evidence="8">The sequence shown here is derived from an EMBL/GenBank/DDBJ whole genome shotgun (WGS) entry which is preliminary data.</text>
</comment>
<dbReference type="GO" id="GO:0005886">
    <property type="term" value="C:plasma membrane"/>
    <property type="evidence" value="ECO:0007669"/>
    <property type="project" value="TreeGrafter"/>
</dbReference>
<feature type="transmembrane region" description="Helical" evidence="6">
    <location>
        <begin position="439"/>
        <end position="459"/>
    </location>
</feature>
<dbReference type="Proteomes" id="UP000319731">
    <property type="component" value="Unassembled WGS sequence"/>
</dbReference>
<feature type="transmembrane region" description="Helical" evidence="6">
    <location>
        <begin position="237"/>
        <end position="259"/>
    </location>
</feature>